<dbReference type="EMBL" id="AP035768">
    <property type="protein sequence ID" value="BFO19315.1"/>
    <property type="molecule type" value="Genomic_DNA"/>
</dbReference>
<feature type="region of interest" description="Disordered" evidence="1">
    <location>
        <begin position="88"/>
        <end position="129"/>
    </location>
</feature>
<name>A0AAT9HNY2_9ACTN</name>
<sequence length="129" mass="14520">MAAYPFLKPAGLMGRWERWRMLAAFVLYFNVIRKSITTLMTDYATRFSDPLLRDAFNHILYEYHPAFPVLPFYFQLASHANGTAGVPEGVRSGWRGRSRNATGGSAARSPTTPRSTRCWSRTTGPWASG</sequence>
<organism evidence="2">
    <name type="scientific">Streptomyces haneummycinicus</name>
    <dbReference type="NCBI Taxonomy" id="3074435"/>
    <lineage>
        <taxon>Bacteria</taxon>
        <taxon>Bacillati</taxon>
        <taxon>Actinomycetota</taxon>
        <taxon>Actinomycetes</taxon>
        <taxon>Kitasatosporales</taxon>
        <taxon>Streptomycetaceae</taxon>
        <taxon>Streptomyces</taxon>
    </lineage>
</organism>
<proteinExistence type="predicted"/>
<evidence type="ECO:0000256" key="1">
    <source>
        <dbReference type="SAM" id="MobiDB-lite"/>
    </source>
</evidence>
<reference evidence="2" key="2">
    <citation type="submission" date="2024-07" db="EMBL/GenBank/DDBJ databases">
        <title>Streptomyces haneummycinica sp. nov., a new antibiotic-producing actinobacterium isolated from marine sediment.</title>
        <authorList>
            <person name="Uemura M."/>
            <person name="Hamada M."/>
            <person name="Hirano S."/>
            <person name="Kobayashi K."/>
            <person name="Ohshiro T."/>
            <person name="Kobayashi T."/>
            <person name="Terahara T."/>
        </authorList>
    </citation>
    <scope>NUCLEOTIDE SEQUENCE</scope>
    <source>
        <strain evidence="2">KM77-8</strain>
    </source>
</reference>
<evidence type="ECO:0000313" key="2">
    <source>
        <dbReference type="EMBL" id="BFO19315.1"/>
    </source>
</evidence>
<dbReference type="AlphaFoldDB" id="A0AAT9HNY2"/>
<protein>
    <submittedName>
        <fullName evidence="2">Uncharacterized protein</fullName>
    </submittedName>
</protein>
<accession>A0AAT9HNY2</accession>
<reference evidence="2" key="1">
    <citation type="submission" date="2024-06" db="EMBL/GenBank/DDBJ databases">
        <authorList>
            <consortium name="consrtm"/>
            <person name="Uemura M."/>
            <person name="Terahara T."/>
        </authorList>
    </citation>
    <scope>NUCLEOTIDE SEQUENCE</scope>
    <source>
        <strain evidence="2">KM77-8</strain>
    </source>
</reference>
<gene>
    <name evidence="2" type="ORF">SHKM778_57030</name>
</gene>
<feature type="compositionally biased region" description="Polar residues" evidence="1">
    <location>
        <begin position="99"/>
        <end position="129"/>
    </location>
</feature>